<comment type="subcellular location">
    <subcellularLocation>
        <location evidence="2">Cell projection</location>
        <location evidence="2">Cilium</location>
        <location evidence="2">Flagellum</location>
    </subcellularLocation>
    <subcellularLocation>
        <location evidence="3">Cytoplasm</location>
    </subcellularLocation>
</comment>
<keyword evidence="8" id="KW-0969">Cilium</keyword>
<evidence type="ECO:0000256" key="9">
    <source>
        <dbReference type="ARBA" id="ARBA00023273"/>
    </source>
</evidence>
<evidence type="ECO:0000256" key="2">
    <source>
        <dbReference type="ARBA" id="ARBA00004230"/>
    </source>
</evidence>
<comment type="subunit">
    <text evidence="4">Homodimer.</text>
</comment>
<evidence type="ECO:0000256" key="3">
    <source>
        <dbReference type="ARBA" id="ARBA00004496"/>
    </source>
</evidence>
<organism evidence="13">
    <name type="scientific">Aphanomyces astaci</name>
    <name type="common">Crayfish plague agent</name>
    <dbReference type="NCBI Taxonomy" id="112090"/>
    <lineage>
        <taxon>Eukaryota</taxon>
        <taxon>Sar</taxon>
        <taxon>Stramenopiles</taxon>
        <taxon>Oomycota</taxon>
        <taxon>Saprolegniomycetes</taxon>
        <taxon>Saprolegniales</taxon>
        <taxon>Verrucalvaceae</taxon>
        <taxon>Aphanomyces</taxon>
    </lineage>
</organism>
<dbReference type="EMBL" id="KI913117">
    <property type="protein sequence ID" value="ETV86278.1"/>
    <property type="molecule type" value="Genomic_DNA"/>
</dbReference>
<evidence type="ECO:0000313" key="13">
    <source>
        <dbReference type="EMBL" id="ETV86278.1"/>
    </source>
</evidence>
<evidence type="ECO:0000256" key="5">
    <source>
        <dbReference type="ARBA" id="ARBA00022490"/>
    </source>
</evidence>
<evidence type="ECO:0000259" key="12">
    <source>
        <dbReference type="Pfam" id="PF15867"/>
    </source>
</evidence>
<reference evidence="13" key="1">
    <citation type="submission" date="2013-12" db="EMBL/GenBank/DDBJ databases">
        <title>The Genome Sequence of Aphanomyces astaci APO3.</title>
        <authorList>
            <consortium name="The Broad Institute Genomics Platform"/>
            <person name="Russ C."/>
            <person name="Tyler B."/>
            <person name="van West P."/>
            <person name="Dieguez-Uribeondo J."/>
            <person name="Young S.K."/>
            <person name="Zeng Q."/>
            <person name="Gargeya S."/>
            <person name="Fitzgerald M."/>
            <person name="Abouelleil A."/>
            <person name="Alvarado L."/>
            <person name="Chapman S.B."/>
            <person name="Gainer-Dewar J."/>
            <person name="Goldberg J."/>
            <person name="Griggs A."/>
            <person name="Gujja S."/>
            <person name="Hansen M."/>
            <person name="Howarth C."/>
            <person name="Imamovic A."/>
            <person name="Ireland A."/>
            <person name="Larimer J."/>
            <person name="McCowan C."/>
            <person name="Murphy C."/>
            <person name="Pearson M."/>
            <person name="Poon T.W."/>
            <person name="Priest M."/>
            <person name="Roberts A."/>
            <person name="Saif S."/>
            <person name="Shea T."/>
            <person name="Sykes S."/>
            <person name="Wortman J."/>
            <person name="Nusbaum C."/>
            <person name="Birren B."/>
        </authorList>
    </citation>
    <scope>NUCLEOTIDE SEQUENCE [LARGE SCALE GENOMIC DNA]</scope>
    <source>
        <strain evidence="13">APO3</strain>
    </source>
</reference>
<dbReference type="VEuPathDB" id="FungiDB:H257_02699"/>
<name>W4H561_APHAT</name>
<dbReference type="GO" id="GO:0007368">
    <property type="term" value="P:determination of left/right symmetry"/>
    <property type="evidence" value="ECO:0007669"/>
    <property type="project" value="TreeGrafter"/>
</dbReference>
<evidence type="ECO:0000256" key="1">
    <source>
        <dbReference type="ARBA" id="ARBA00004048"/>
    </source>
</evidence>
<dbReference type="OrthoDB" id="447931at2759"/>
<dbReference type="RefSeq" id="XP_009824750.1">
    <property type="nucleotide sequence ID" value="XM_009826448.1"/>
</dbReference>
<dbReference type="AlphaFoldDB" id="W4H561"/>
<feature type="domain" description="Dynein attachment factor N-terminal" evidence="12">
    <location>
        <begin position="10"/>
        <end position="73"/>
    </location>
</feature>
<protein>
    <recommendedName>
        <fullName evidence="14">Dynein attachment factor N-terminal domain-containing protein</fullName>
    </recommendedName>
</protein>
<dbReference type="GO" id="GO:0036159">
    <property type="term" value="P:inner dynein arm assembly"/>
    <property type="evidence" value="ECO:0007669"/>
    <property type="project" value="TreeGrafter"/>
</dbReference>
<proteinExistence type="inferred from homology"/>
<evidence type="ECO:0000256" key="4">
    <source>
        <dbReference type="ARBA" id="ARBA00011738"/>
    </source>
</evidence>
<accession>W4H561</accession>
<comment type="function">
    <text evidence="1">Dynein-attachment factor required for cilia motility.</text>
</comment>
<dbReference type="Pfam" id="PF13877">
    <property type="entry name" value="RPAP3_C"/>
    <property type="match status" value="1"/>
</dbReference>
<comment type="similarity">
    <text evidence="10">Belongs to the DNAAF19/PR46b family.</text>
</comment>
<keyword evidence="9" id="KW-0966">Cell projection</keyword>
<dbReference type="GO" id="GO:0036157">
    <property type="term" value="C:outer dynein arm"/>
    <property type="evidence" value="ECO:0007669"/>
    <property type="project" value="InterPro"/>
</dbReference>
<evidence type="ECO:0000256" key="7">
    <source>
        <dbReference type="ARBA" id="ARBA00022846"/>
    </source>
</evidence>
<evidence type="ECO:0000256" key="10">
    <source>
        <dbReference type="ARBA" id="ARBA00049986"/>
    </source>
</evidence>
<dbReference type="InterPro" id="IPR025986">
    <property type="entry name" value="RPAP3-like_C"/>
</dbReference>
<dbReference type="GeneID" id="20804695"/>
<evidence type="ECO:0000256" key="6">
    <source>
        <dbReference type="ARBA" id="ARBA00022794"/>
    </source>
</evidence>
<dbReference type="InterPro" id="IPR031733">
    <property type="entry name" value="Dynein_attach_N"/>
</dbReference>
<keyword evidence="7" id="KW-0282">Flagellum</keyword>
<gene>
    <name evidence="13" type="ORF">H257_02699</name>
</gene>
<dbReference type="PANTHER" id="PTHR28572">
    <property type="entry name" value="COILED-COIL DOMAIN-CONTAINING PROTEIN 103"/>
    <property type="match status" value="1"/>
</dbReference>
<sequence>MASIYEGAFDTAALQKELVIALEEDRKYKLTDDMKKRAIHTAASYDDFRNFVLCADLKPVSSKELQNLSKSERKRNRGYQTKSLLHVDTSKAKTLVGKQDAAVPPATSVEFIRTWRRSCLTQRDKYKYLQVTTPPRVAKLFQAELDSDLMLQIVACLSAQFVNLNPNNDVDDYQLELAHAWFTLSLLEAVTKTGRFLLTMSFLTADQAASVIHLVARVHEVLGVHDDDDTNGDVTARLDALHRQFAR</sequence>
<evidence type="ECO:0000259" key="11">
    <source>
        <dbReference type="Pfam" id="PF13877"/>
    </source>
</evidence>
<dbReference type="Pfam" id="PF15867">
    <property type="entry name" value="Dynein_attach_N"/>
    <property type="match status" value="1"/>
</dbReference>
<evidence type="ECO:0000256" key="8">
    <source>
        <dbReference type="ARBA" id="ARBA00023069"/>
    </source>
</evidence>
<dbReference type="PANTHER" id="PTHR28572:SF1">
    <property type="entry name" value="COILED-COIL DOMAIN-CONTAINING PROTEIN 103"/>
    <property type="match status" value="1"/>
</dbReference>
<dbReference type="InterPro" id="IPR042422">
    <property type="entry name" value="CC103"/>
</dbReference>
<dbReference type="GO" id="GO:0003351">
    <property type="term" value="P:epithelial cilium movement involved in extracellular fluid movement"/>
    <property type="evidence" value="ECO:0007669"/>
    <property type="project" value="TreeGrafter"/>
</dbReference>
<keyword evidence="5" id="KW-0963">Cytoplasm</keyword>
<keyword evidence="6" id="KW-0970">Cilium biogenesis/degradation</keyword>
<evidence type="ECO:0008006" key="14">
    <source>
        <dbReference type="Google" id="ProtNLM"/>
    </source>
</evidence>
<dbReference type="GO" id="GO:0005576">
    <property type="term" value="C:extracellular region"/>
    <property type="evidence" value="ECO:0007669"/>
    <property type="project" value="GOC"/>
</dbReference>
<feature type="domain" description="RNA-polymerase II-associated protein 3-like C-terminal" evidence="11">
    <location>
        <begin position="104"/>
        <end position="207"/>
    </location>
</feature>
<dbReference type="GO" id="GO:0031514">
    <property type="term" value="C:motile cilium"/>
    <property type="evidence" value="ECO:0007669"/>
    <property type="project" value="UniProtKB-SubCell"/>
</dbReference>